<dbReference type="GO" id="GO:0005783">
    <property type="term" value="C:endoplasmic reticulum"/>
    <property type="evidence" value="ECO:0007669"/>
    <property type="project" value="UniProtKB-SubCell"/>
</dbReference>
<comment type="subunit">
    <text evidence="11">Homodimer.</text>
</comment>
<proteinExistence type="inferred from homology"/>
<dbReference type="GO" id="GO:0005794">
    <property type="term" value="C:Golgi apparatus"/>
    <property type="evidence" value="ECO:0007669"/>
    <property type="project" value="UniProtKB-SubCell"/>
</dbReference>
<evidence type="ECO:0000256" key="2">
    <source>
        <dbReference type="ARBA" id="ARBA00004222"/>
    </source>
</evidence>
<evidence type="ECO:0000256" key="1">
    <source>
        <dbReference type="ARBA" id="ARBA00002910"/>
    </source>
</evidence>
<keyword evidence="5 11" id="KW-0813">Transport</keyword>
<dbReference type="Ensembl" id="ENSOTST00005176221.1">
    <property type="protein sequence ID" value="ENSOTSP00005122324.1"/>
    <property type="gene ID" value="ENSOTSG00005038818.2"/>
</dbReference>
<evidence type="ECO:0000256" key="11">
    <source>
        <dbReference type="PIRNR" id="PIRNR018293"/>
    </source>
</evidence>
<evidence type="ECO:0000256" key="4">
    <source>
        <dbReference type="ARBA" id="ARBA00006218"/>
    </source>
</evidence>
<gene>
    <name evidence="12" type="primary">TRAPPC3</name>
</gene>
<keyword evidence="6" id="KW-0256">Endoplasmic reticulum</keyword>
<dbReference type="Ensembl" id="ENSOTST00005089342.2">
    <property type="protein sequence ID" value="ENSOTSP00005082433.2"/>
    <property type="gene ID" value="ENSOTSG00005038818.2"/>
</dbReference>
<dbReference type="PANTHER" id="PTHR13048">
    <property type="entry name" value="TRAFFICKING PROTEIN PARTICLE COMPLEX SUBUNIT 3"/>
    <property type="match status" value="1"/>
</dbReference>
<keyword evidence="8 11" id="KW-0333">Golgi apparatus</keyword>
<accession>A0A8C8IQ69</accession>
<evidence type="ECO:0000256" key="9">
    <source>
        <dbReference type="ARBA" id="ARBA00023139"/>
    </source>
</evidence>
<comment type="function">
    <text evidence="1 11">May play a role in vesicular transport from endoplasmic reticulum to Golgi.</text>
</comment>
<evidence type="ECO:0000256" key="6">
    <source>
        <dbReference type="ARBA" id="ARBA00022824"/>
    </source>
</evidence>
<dbReference type="SUPFAM" id="SSF111126">
    <property type="entry name" value="Ligand-binding domain in the NO signalling and Golgi transport"/>
    <property type="match status" value="2"/>
</dbReference>
<keyword evidence="7 11" id="KW-0931">ER-Golgi transport</keyword>
<reference evidence="13" key="1">
    <citation type="journal article" date="2018" name="PLoS ONE">
        <title>Chinook salmon (Oncorhynchus tshawytscha) genome and transcriptome.</title>
        <authorList>
            <person name="Christensen K.A."/>
            <person name="Leong J.S."/>
            <person name="Sakhrani D."/>
            <person name="Biagi C.A."/>
            <person name="Minkley D.R."/>
            <person name="Withler R.E."/>
            <person name="Rondeau E.B."/>
            <person name="Koop B.F."/>
            <person name="Devlin R.H."/>
        </authorList>
    </citation>
    <scope>NUCLEOTIDE SEQUENCE [LARGE SCALE GENOMIC DNA]</scope>
</reference>
<dbReference type="Proteomes" id="UP000694402">
    <property type="component" value="Unassembled WGS sequence"/>
</dbReference>
<evidence type="ECO:0000256" key="8">
    <source>
        <dbReference type="ARBA" id="ARBA00023034"/>
    </source>
</evidence>
<evidence type="ECO:0000313" key="12">
    <source>
        <dbReference type="Ensembl" id="ENSOTSP00005082433.2"/>
    </source>
</evidence>
<dbReference type="InterPro" id="IPR007194">
    <property type="entry name" value="TRAPP_component"/>
</dbReference>
<dbReference type="InterPro" id="IPR024096">
    <property type="entry name" value="NO_sig/Golgi_transp_ligand-bd"/>
</dbReference>
<keyword evidence="10" id="KW-0449">Lipoprotein</keyword>
<evidence type="ECO:0000256" key="10">
    <source>
        <dbReference type="ARBA" id="ARBA00023288"/>
    </source>
</evidence>
<dbReference type="AlphaFoldDB" id="A0A8C8IQ69"/>
<evidence type="ECO:0000256" key="7">
    <source>
        <dbReference type="ARBA" id="ARBA00022892"/>
    </source>
</evidence>
<name>A0A8C8IQ69_ONCTS</name>
<dbReference type="GO" id="GO:0030008">
    <property type="term" value="C:TRAPP complex"/>
    <property type="evidence" value="ECO:0007669"/>
    <property type="project" value="InterPro"/>
</dbReference>
<dbReference type="FunFam" id="3.30.1380.20:FF:000003">
    <property type="entry name" value="Trafficking protein particle complex subunit"/>
    <property type="match status" value="1"/>
</dbReference>
<dbReference type="Pfam" id="PF04051">
    <property type="entry name" value="TRAPP"/>
    <property type="match status" value="1"/>
</dbReference>
<keyword evidence="9" id="KW-0564">Palmitate</keyword>
<dbReference type="GeneTree" id="ENSGT00390000003880"/>
<dbReference type="Gene3D" id="3.30.1380.20">
    <property type="entry name" value="Trafficking protein particle complex subunit 3"/>
    <property type="match status" value="1"/>
</dbReference>
<dbReference type="PIRSF" id="PIRSF018293">
    <property type="entry name" value="TRAPP_I_complex_Bet3"/>
    <property type="match status" value="1"/>
</dbReference>
<evidence type="ECO:0000256" key="3">
    <source>
        <dbReference type="ARBA" id="ARBA00004240"/>
    </source>
</evidence>
<evidence type="ECO:0000313" key="13">
    <source>
        <dbReference type="Proteomes" id="UP000694402"/>
    </source>
</evidence>
<organism evidence="12 13">
    <name type="scientific">Oncorhynchus tshawytscha</name>
    <name type="common">Chinook salmon</name>
    <name type="synonym">Salmo tshawytscha</name>
    <dbReference type="NCBI Taxonomy" id="74940"/>
    <lineage>
        <taxon>Eukaryota</taxon>
        <taxon>Metazoa</taxon>
        <taxon>Chordata</taxon>
        <taxon>Craniata</taxon>
        <taxon>Vertebrata</taxon>
        <taxon>Euteleostomi</taxon>
        <taxon>Actinopterygii</taxon>
        <taxon>Neopterygii</taxon>
        <taxon>Teleostei</taxon>
        <taxon>Protacanthopterygii</taxon>
        <taxon>Salmoniformes</taxon>
        <taxon>Salmonidae</taxon>
        <taxon>Salmoninae</taxon>
        <taxon>Oncorhynchus</taxon>
    </lineage>
</organism>
<sequence length="207" mass="23176">MSRQSNRTTDSKKMNAELFTLTYGALVTQLCKDYENDEEVNKQLDKILSFTLQMDKVVLALSASDVSHQPTPHGGYNIGVRLIEDFLARSSVGRCQDFRETADVIAKVAFKMYLGITPSVTNWSPAGDEFSLILESNPLVDFVELPDNHSSLVYSNLLCGVLRGALEMVQMAVEVKFSQDTLRGDNVTEIRMKFIKRMEENLPAGDE</sequence>
<protein>
    <recommendedName>
        <fullName evidence="11">Trafficking protein particle complex subunit</fullName>
    </recommendedName>
</protein>
<comment type="subcellular location">
    <subcellularLocation>
        <location evidence="3">Endoplasmic reticulum</location>
    </subcellularLocation>
    <subcellularLocation>
        <location evidence="2 11">Golgi apparatus</location>
        <location evidence="2 11">cis-Golgi network</location>
    </subcellularLocation>
</comment>
<dbReference type="GO" id="GO:0048193">
    <property type="term" value="P:Golgi vesicle transport"/>
    <property type="evidence" value="ECO:0007669"/>
    <property type="project" value="InterPro"/>
</dbReference>
<evidence type="ECO:0000256" key="5">
    <source>
        <dbReference type="ARBA" id="ARBA00022448"/>
    </source>
</evidence>
<reference evidence="12" key="2">
    <citation type="submission" date="2025-05" db="UniProtKB">
        <authorList>
            <consortium name="Ensembl"/>
        </authorList>
    </citation>
    <scope>IDENTIFICATION</scope>
</reference>
<comment type="similarity">
    <text evidence="4 11">Belongs to the TRAPP small subunits family. BET3 subfamily.</text>
</comment>
<keyword evidence="13" id="KW-1185">Reference proteome</keyword>
<dbReference type="CDD" id="cd14942">
    <property type="entry name" value="TRAPPC3_bet3"/>
    <property type="match status" value="1"/>
</dbReference>
<dbReference type="InterPro" id="IPR016721">
    <property type="entry name" value="Bet3"/>
</dbReference>